<dbReference type="EMBL" id="JAWJZY010000002">
    <property type="protein sequence ID" value="MEE8658371.1"/>
    <property type="molecule type" value="Genomic_DNA"/>
</dbReference>
<evidence type="ECO:0000256" key="1">
    <source>
        <dbReference type="SAM" id="MobiDB-lite"/>
    </source>
</evidence>
<accession>A0ABU7U364</accession>
<name>A0ABU7U364_9PROT</name>
<dbReference type="RefSeq" id="WP_394819316.1">
    <property type="nucleotide sequence ID" value="NZ_JAWJZY010000002.1"/>
</dbReference>
<sequence length="164" mass="18658">MKTASKILRTGLASAMAMGMIFAYPQHGRAQSDAASASSSSDHGQDLLDRMDAAETRFHDKASSWKKSNHDWKSKGADWQKAQKQRLKEAGDRLKSKWSSDKEKLVGDADRLKEKSAALSEARKKRVEAGRQRIKDWQKSRQRHDRKLSNFVSKTKKDFKDLSH</sequence>
<protein>
    <submittedName>
        <fullName evidence="3">Uncharacterized protein</fullName>
    </submittedName>
</protein>
<evidence type="ECO:0000256" key="2">
    <source>
        <dbReference type="SAM" id="SignalP"/>
    </source>
</evidence>
<comment type="caution">
    <text evidence="3">The sequence shown here is derived from an EMBL/GenBank/DDBJ whole genome shotgun (WGS) entry which is preliminary data.</text>
</comment>
<dbReference type="Proteomes" id="UP001312908">
    <property type="component" value="Unassembled WGS sequence"/>
</dbReference>
<keyword evidence="2" id="KW-0732">Signal</keyword>
<evidence type="ECO:0000313" key="4">
    <source>
        <dbReference type="Proteomes" id="UP001312908"/>
    </source>
</evidence>
<feature type="compositionally biased region" description="Basic and acidic residues" evidence="1">
    <location>
        <begin position="127"/>
        <end position="139"/>
    </location>
</feature>
<feature type="chain" id="PRO_5047181314" evidence="2">
    <location>
        <begin position="24"/>
        <end position="164"/>
    </location>
</feature>
<feature type="compositionally biased region" description="Basic and acidic residues" evidence="1">
    <location>
        <begin position="155"/>
        <end position="164"/>
    </location>
</feature>
<evidence type="ECO:0000313" key="3">
    <source>
        <dbReference type="EMBL" id="MEE8658371.1"/>
    </source>
</evidence>
<reference evidence="3 4" key="1">
    <citation type="submission" date="2023-10" db="EMBL/GenBank/DDBJ databases">
        <title>Sorlinia euscelidii gen. nov., sp. nov., an acetic acid bacteria isolated from the gut of Euscelidius variegatus emitter.</title>
        <authorList>
            <person name="Michoud G."/>
            <person name="Marasco R."/>
            <person name="Seferji K."/>
            <person name="Gonella E."/>
            <person name="Garuglieri E."/>
            <person name="Alma A."/>
            <person name="Mapelli F."/>
            <person name="Borin S."/>
            <person name="Daffonchio D."/>
            <person name="Crotti E."/>
        </authorList>
    </citation>
    <scope>NUCLEOTIDE SEQUENCE [LARGE SCALE GENOMIC DNA]</scope>
    <source>
        <strain evidence="3 4">EV16P</strain>
    </source>
</reference>
<proteinExistence type="predicted"/>
<feature type="signal peptide" evidence="2">
    <location>
        <begin position="1"/>
        <end position="23"/>
    </location>
</feature>
<keyword evidence="4" id="KW-1185">Reference proteome</keyword>
<feature type="compositionally biased region" description="Basic and acidic residues" evidence="1">
    <location>
        <begin position="43"/>
        <end position="78"/>
    </location>
</feature>
<organism evidence="3 4">
    <name type="scientific">Sorlinia euscelidii</name>
    <dbReference type="NCBI Taxonomy" id="3081148"/>
    <lineage>
        <taxon>Bacteria</taxon>
        <taxon>Pseudomonadati</taxon>
        <taxon>Pseudomonadota</taxon>
        <taxon>Alphaproteobacteria</taxon>
        <taxon>Acetobacterales</taxon>
        <taxon>Acetobacteraceae</taxon>
        <taxon>Sorlinia</taxon>
    </lineage>
</organism>
<feature type="region of interest" description="Disordered" evidence="1">
    <location>
        <begin position="27"/>
        <end position="164"/>
    </location>
</feature>
<feature type="compositionally biased region" description="Basic and acidic residues" evidence="1">
    <location>
        <begin position="86"/>
        <end position="116"/>
    </location>
</feature>
<gene>
    <name evidence="3" type="ORF">DOFOFD_05035</name>
</gene>
<feature type="compositionally biased region" description="Low complexity" evidence="1">
    <location>
        <begin position="32"/>
        <end position="42"/>
    </location>
</feature>